<dbReference type="AlphaFoldDB" id="M5E2A5"/>
<dbReference type="GeneID" id="79176194"/>
<dbReference type="HOGENOM" id="CLU_2620869_0_0_6"/>
<evidence type="ECO:0000313" key="2">
    <source>
        <dbReference type="Proteomes" id="UP000011866"/>
    </source>
</evidence>
<dbReference type="RefSeq" id="WP_015486451.1">
    <property type="nucleotide sequence ID" value="NC_020888.1"/>
</dbReference>
<protein>
    <submittedName>
        <fullName evidence="1">Uncharacterized protein</fullName>
    </submittedName>
</protein>
<sequence>MLERLRLKEHEIAQIISLHFKIVSESISINEDYMAKNILITENLKKLTKKTRTLSASEEDSIVINAAEKSIQENTQED</sequence>
<name>M5E2A5_9GAMM</name>
<organism evidence="1 2">
    <name type="scientific">Thalassolituus oleivorans MIL-1</name>
    <dbReference type="NCBI Taxonomy" id="1298593"/>
    <lineage>
        <taxon>Bacteria</taxon>
        <taxon>Pseudomonadati</taxon>
        <taxon>Pseudomonadota</taxon>
        <taxon>Gammaproteobacteria</taxon>
        <taxon>Oceanospirillales</taxon>
        <taxon>Oceanospirillaceae</taxon>
        <taxon>Thalassolituus</taxon>
    </lineage>
</organism>
<reference evidence="1 2" key="1">
    <citation type="journal article" date="2013" name="Genome Announc.">
        <title>Genome Sequence of Thalassolituus oleivorans MIL-1 (DSM 14913T).</title>
        <authorList>
            <person name="Golyshin P.N."/>
            <person name="Werner J."/>
            <person name="Chernikova T.N."/>
            <person name="Tran H."/>
            <person name="Ferrer M."/>
            <person name="Yakimov M.M."/>
            <person name="Teeling H."/>
            <person name="Golyshina O.V."/>
        </authorList>
    </citation>
    <scope>NUCLEOTIDE SEQUENCE [LARGE SCALE GENOMIC DNA]</scope>
    <source>
        <strain evidence="1 2">MIL-1</strain>
    </source>
</reference>
<keyword evidence="2" id="KW-1185">Reference proteome</keyword>
<dbReference type="EMBL" id="HF680312">
    <property type="protein sequence ID" value="CCU71714.1"/>
    <property type="molecule type" value="Genomic_DNA"/>
</dbReference>
<accession>M5E2A5</accession>
<dbReference type="KEGG" id="tol:TOL_1286"/>
<proteinExistence type="predicted"/>
<gene>
    <name evidence="1" type="ORF">TOL_1286</name>
</gene>
<evidence type="ECO:0000313" key="1">
    <source>
        <dbReference type="EMBL" id="CCU71714.1"/>
    </source>
</evidence>
<dbReference type="Proteomes" id="UP000011866">
    <property type="component" value="Chromosome"/>
</dbReference>